<evidence type="ECO:0000313" key="2">
    <source>
        <dbReference type="EMBL" id="SEH61107.1"/>
    </source>
</evidence>
<organism evidence="2 3">
    <name type="scientific">Epilithonimonas hominis</name>
    <dbReference type="NCBI Taxonomy" id="420404"/>
    <lineage>
        <taxon>Bacteria</taxon>
        <taxon>Pseudomonadati</taxon>
        <taxon>Bacteroidota</taxon>
        <taxon>Flavobacteriia</taxon>
        <taxon>Flavobacteriales</taxon>
        <taxon>Weeksellaceae</taxon>
        <taxon>Chryseobacterium group</taxon>
        <taxon>Epilithonimonas</taxon>
    </lineage>
</organism>
<name>A0A1H6JKR1_9FLAO</name>
<reference evidence="3" key="2">
    <citation type="submission" date="2016-10" db="EMBL/GenBank/DDBJ databases">
        <authorList>
            <person name="Varghese N."/>
            <person name="Submissions S."/>
        </authorList>
    </citation>
    <scope>NUCLEOTIDE SEQUENCE [LARGE SCALE GENOMIC DNA]</scope>
    <source>
        <strain evidence="3">DSM 19326</strain>
    </source>
</reference>
<reference evidence="2" key="1">
    <citation type="submission" date="2016-10" db="EMBL/GenBank/DDBJ databases">
        <authorList>
            <person name="de Groot N.N."/>
        </authorList>
    </citation>
    <scope>NUCLEOTIDE SEQUENCE [LARGE SCALE GENOMIC DNA]</scope>
    <source>
        <strain evidence="2">DSM 19326</strain>
    </source>
</reference>
<dbReference type="EMBL" id="FNWX01000015">
    <property type="protein sequence ID" value="SEH61107.1"/>
    <property type="molecule type" value="Genomic_DNA"/>
</dbReference>
<proteinExistence type="predicted"/>
<dbReference type="STRING" id="420404.SAMN05421793_11513"/>
<reference evidence="4" key="3">
    <citation type="submission" date="2018-11" db="EMBL/GenBank/DDBJ databases">
        <title>Proposal to divide the Flavobacteriaceae and reorganize its genera based on Amino Acid Identity values calculated from whole genome sequences.</title>
        <authorList>
            <person name="Nicholson A.C."/>
            <person name="Gulvik C.A."/>
            <person name="Whitney A.M."/>
            <person name="Humrighouse B.W."/>
            <person name="Bell M."/>
            <person name="Holmes B."/>
            <person name="Steigerwalt A."/>
            <person name="Villarma A."/>
            <person name="Sheth M."/>
            <person name="Batra D."/>
            <person name="Pryor J."/>
            <person name="Bernardet J.-F."/>
            <person name="Hugo C."/>
            <person name="Kampfer P."/>
            <person name="Newman J."/>
            <person name="Mcquiston J."/>
        </authorList>
    </citation>
    <scope>NUCLEOTIDE SEQUENCE [LARGE SCALE GENOMIC DNA]</scope>
    <source>
        <strain evidence="4">DSM 22165</strain>
    </source>
</reference>
<gene>
    <name evidence="1" type="ORF">EGH73_11755</name>
    <name evidence="2" type="ORF">SAMN05421793_11513</name>
</gene>
<dbReference type="EMBL" id="RJTU01000072">
    <property type="protein sequence ID" value="ROI12441.1"/>
    <property type="molecule type" value="Genomic_DNA"/>
</dbReference>
<accession>A0A1H6JKR1</accession>
<evidence type="ECO:0000313" key="1">
    <source>
        <dbReference type="EMBL" id="ROI12441.1"/>
    </source>
</evidence>
<evidence type="ECO:0000313" key="3">
    <source>
        <dbReference type="Proteomes" id="UP000198555"/>
    </source>
</evidence>
<dbReference type="Proteomes" id="UP000267623">
    <property type="component" value="Unassembled WGS sequence"/>
</dbReference>
<evidence type="ECO:0008006" key="5">
    <source>
        <dbReference type="Google" id="ProtNLM"/>
    </source>
</evidence>
<dbReference type="AlphaFoldDB" id="A0A1H6JKR1"/>
<sequence>MDSSIQLRKKIHDFIDQADDKMLQIFNAIISSEQASKPVIPESFYKELDEDREKHLIAETPSHTWEDVKERLSKKL</sequence>
<reference evidence="4" key="4">
    <citation type="submission" date="2018-11" db="EMBL/GenBank/DDBJ databases">
        <title>Proposal to divide the Flavobacteriaceae and reorganize its genera based on Amino Acid Identity values calculated from whole genome sequences.</title>
        <authorList>
            <person name="Nicholson A.C."/>
            <person name="Gulvik C.A."/>
            <person name="Whitney A.M."/>
            <person name="Humrighouse B.W."/>
            <person name="Bell M."/>
            <person name="Holmes B."/>
            <person name="Steigerwalt A."/>
            <person name="Villarma A."/>
            <person name="Sheth M."/>
            <person name="Batra D."/>
            <person name="Pryor J."/>
            <person name="Bernardet J.-F."/>
            <person name="Hugo C."/>
            <person name="Kampfer P."/>
            <person name="Newman J."/>
            <person name="Mcquiston J.R."/>
        </authorList>
    </citation>
    <scope>NUCLEOTIDE SEQUENCE [LARGE SCALE GENOMIC DNA]</scope>
    <source>
        <strain evidence="4">DSM 22165</strain>
    </source>
</reference>
<evidence type="ECO:0000313" key="4">
    <source>
        <dbReference type="Proteomes" id="UP000267623"/>
    </source>
</evidence>
<keyword evidence="3" id="KW-1185">Reference proteome</keyword>
<dbReference type="Proteomes" id="UP000198555">
    <property type="component" value="Unassembled WGS sequence"/>
</dbReference>
<protein>
    <recommendedName>
        <fullName evidence="5">Addiction module component</fullName>
    </recommendedName>
</protein>
<dbReference type="RefSeq" id="WP_089769676.1">
    <property type="nucleotide sequence ID" value="NZ_DALZAR010000006.1"/>
</dbReference>